<organism evidence="17 18">
    <name type="scientific">Tanacetum coccineum</name>
    <dbReference type="NCBI Taxonomy" id="301880"/>
    <lineage>
        <taxon>Eukaryota</taxon>
        <taxon>Viridiplantae</taxon>
        <taxon>Streptophyta</taxon>
        <taxon>Embryophyta</taxon>
        <taxon>Tracheophyta</taxon>
        <taxon>Spermatophyta</taxon>
        <taxon>Magnoliopsida</taxon>
        <taxon>eudicotyledons</taxon>
        <taxon>Gunneridae</taxon>
        <taxon>Pentapetalae</taxon>
        <taxon>asterids</taxon>
        <taxon>campanulids</taxon>
        <taxon>Asterales</taxon>
        <taxon>Asteraceae</taxon>
        <taxon>Asteroideae</taxon>
        <taxon>Anthemideae</taxon>
        <taxon>Anthemidinae</taxon>
        <taxon>Tanacetum</taxon>
    </lineage>
</organism>
<feature type="compositionally biased region" description="Low complexity" evidence="14">
    <location>
        <begin position="96"/>
        <end position="109"/>
    </location>
</feature>
<reference evidence="17" key="2">
    <citation type="submission" date="2022-01" db="EMBL/GenBank/DDBJ databases">
        <authorList>
            <person name="Yamashiro T."/>
            <person name="Shiraishi A."/>
            <person name="Satake H."/>
            <person name="Nakayama K."/>
        </authorList>
    </citation>
    <scope>NUCLEOTIDE SEQUENCE</scope>
</reference>
<evidence type="ECO:0000313" key="17">
    <source>
        <dbReference type="EMBL" id="GJT64762.1"/>
    </source>
</evidence>
<keyword evidence="3 13" id="KW-0723">Serine/threonine-protein kinase</keyword>
<feature type="transmembrane region" description="Helical" evidence="15">
    <location>
        <begin position="22"/>
        <end position="44"/>
    </location>
</feature>
<comment type="similarity">
    <text evidence="13">Belongs to the protein kinase superfamily.</text>
</comment>
<keyword evidence="10 15" id="KW-1133">Transmembrane helix</keyword>
<feature type="region of interest" description="Disordered" evidence="14">
    <location>
        <begin position="87"/>
        <end position="109"/>
    </location>
</feature>
<dbReference type="Proteomes" id="UP001151760">
    <property type="component" value="Unassembled WGS sequence"/>
</dbReference>
<accession>A0ABQ5FQI1</accession>
<dbReference type="PROSITE" id="PS00107">
    <property type="entry name" value="PROTEIN_KINASE_ATP"/>
    <property type="match status" value="1"/>
</dbReference>
<dbReference type="InterPro" id="IPR011009">
    <property type="entry name" value="Kinase-like_dom_sf"/>
</dbReference>
<keyword evidence="5" id="KW-0808">Transferase</keyword>
<name>A0ABQ5FQI1_9ASTR</name>
<dbReference type="InterPro" id="IPR017441">
    <property type="entry name" value="Protein_kinase_ATP_BS"/>
</dbReference>
<feature type="domain" description="Protein kinase" evidence="16">
    <location>
        <begin position="132"/>
        <end position="411"/>
    </location>
</feature>
<keyword evidence="7 12" id="KW-0547">Nucleotide-binding</keyword>
<keyword evidence="18" id="KW-1185">Reference proteome</keyword>
<dbReference type="PANTHER" id="PTHR47984">
    <property type="entry name" value="OS01G0323000 PROTEIN"/>
    <property type="match status" value="1"/>
</dbReference>
<evidence type="ECO:0000256" key="11">
    <source>
        <dbReference type="ARBA" id="ARBA00023136"/>
    </source>
</evidence>
<dbReference type="InterPro" id="IPR001245">
    <property type="entry name" value="Ser-Thr/Tyr_kinase_cat_dom"/>
</dbReference>
<sequence length="437" mass="47657">MAVSSSTTTTLSSKTPILGQKLYVIIAATLLILTTILLIIFLCIRRHFISKRRRSVHVALKQPSPSPSPDPIVLGANKQQPQIIVKSNESAGGGSTATSASVGSGEGNNNNGDMGWGRWYGIKELEIATSNFAVENVIGEGGYGVVYRGVVRDGSVVAVKNLLNNKGQAEKEFKVEVEAIGKVRHKNLVGLMGFCADGAKRLLVYEYVDNGNLEQWLHGEVGPISPLTWEIRMKIAIGTAKGLAYLHEGLEPKVVHRDVKSSNILLDRKFNAKVSDFGLAKLLGSEKSYVTTRVMGTFGYVSPDYASTGMLNECSDVYSFGVLLMEIVTGRSPVDYSKAPGEMNLVDWFKGMVASRRGEELLDPKISVQPPPRSLKRVLLVCLRCIDMDANKRPKMGQIVHMLEAEDFPFRTEPRPPRDTTTLHLGSDAASKVPSVN</sequence>
<gene>
    <name evidence="17" type="ORF">Tco_1016242</name>
</gene>
<evidence type="ECO:0000256" key="1">
    <source>
        <dbReference type="ARBA" id="ARBA00004167"/>
    </source>
</evidence>
<evidence type="ECO:0000256" key="4">
    <source>
        <dbReference type="ARBA" id="ARBA00022553"/>
    </source>
</evidence>
<evidence type="ECO:0000256" key="2">
    <source>
        <dbReference type="ARBA" id="ARBA00012513"/>
    </source>
</evidence>
<evidence type="ECO:0000256" key="12">
    <source>
        <dbReference type="PROSITE-ProRule" id="PRU10141"/>
    </source>
</evidence>
<evidence type="ECO:0000256" key="9">
    <source>
        <dbReference type="ARBA" id="ARBA00022840"/>
    </source>
</evidence>
<dbReference type="InterPro" id="IPR008271">
    <property type="entry name" value="Ser/Thr_kinase_AS"/>
</dbReference>
<protein>
    <recommendedName>
        <fullName evidence="2">non-specific serine/threonine protein kinase</fullName>
        <ecNumber evidence="2">2.7.11.1</ecNumber>
    </recommendedName>
</protein>
<dbReference type="SMART" id="SM00220">
    <property type="entry name" value="S_TKc"/>
    <property type="match status" value="1"/>
</dbReference>
<evidence type="ECO:0000259" key="16">
    <source>
        <dbReference type="PROSITE" id="PS50011"/>
    </source>
</evidence>
<evidence type="ECO:0000256" key="13">
    <source>
        <dbReference type="RuleBase" id="RU000304"/>
    </source>
</evidence>
<evidence type="ECO:0000256" key="7">
    <source>
        <dbReference type="ARBA" id="ARBA00022741"/>
    </source>
</evidence>
<evidence type="ECO:0000256" key="15">
    <source>
        <dbReference type="SAM" id="Phobius"/>
    </source>
</evidence>
<dbReference type="PROSITE" id="PS50011">
    <property type="entry name" value="PROTEIN_KINASE_DOM"/>
    <property type="match status" value="1"/>
</dbReference>
<dbReference type="Pfam" id="PF07714">
    <property type="entry name" value="PK_Tyr_Ser-Thr"/>
    <property type="match status" value="1"/>
</dbReference>
<dbReference type="SUPFAM" id="SSF56112">
    <property type="entry name" value="Protein kinase-like (PK-like)"/>
    <property type="match status" value="1"/>
</dbReference>
<dbReference type="EC" id="2.7.11.1" evidence="2"/>
<proteinExistence type="inferred from homology"/>
<dbReference type="PANTHER" id="PTHR47984:SF31">
    <property type="entry name" value="OS03G0227900 PROTEIN"/>
    <property type="match status" value="1"/>
</dbReference>
<dbReference type="Gene3D" id="1.10.510.10">
    <property type="entry name" value="Transferase(Phosphotransferase) domain 1"/>
    <property type="match status" value="1"/>
</dbReference>
<keyword evidence="9 12" id="KW-0067">ATP-binding</keyword>
<evidence type="ECO:0000256" key="3">
    <source>
        <dbReference type="ARBA" id="ARBA00022527"/>
    </source>
</evidence>
<keyword evidence="8" id="KW-0418">Kinase</keyword>
<feature type="region of interest" description="Disordered" evidence="14">
    <location>
        <begin position="410"/>
        <end position="437"/>
    </location>
</feature>
<feature type="binding site" evidence="12">
    <location>
        <position position="160"/>
    </location>
    <ligand>
        <name>ATP</name>
        <dbReference type="ChEBI" id="CHEBI:30616"/>
    </ligand>
</feature>
<dbReference type="Gene3D" id="3.30.200.20">
    <property type="entry name" value="Phosphorylase Kinase, domain 1"/>
    <property type="match status" value="1"/>
</dbReference>
<evidence type="ECO:0000256" key="8">
    <source>
        <dbReference type="ARBA" id="ARBA00022777"/>
    </source>
</evidence>
<reference evidence="17" key="1">
    <citation type="journal article" date="2022" name="Int. J. Mol. Sci.">
        <title>Draft Genome of Tanacetum Coccineum: Genomic Comparison of Closely Related Tanacetum-Family Plants.</title>
        <authorList>
            <person name="Yamashiro T."/>
            <person name="Shiraishi A."/>
            <person name="Nakayama K."/>
            <person name="Satake H."/>
        </authorList>
    </citation>
    <scope>NUCLEOTIDE SEQUENCE</scope>
</reference>
<dbReference type="InterPro" id="IPR052232">
    <property type="entry name" value="RLK_Ser/Thr-Kinase"/>
</dbReference>
<keyword evidence="6 15" id="KW-0812">Transmembrane</keyword>
<evidence type="ECO:0000313" key="18">
    <source>
        <dbReference type="Proteomes" id="UP001151760"/>
    </source>
</evidence>
<keyword evidence="4" id="KW-0597">Phosphoprotein</keyword>
<comment type="subcellular location">
    <subcellularLocation>
        <location evidence="1">Membrane</location>
        <topology evidence="1">Single-pass membrane protein</topology>
    </subcellularLocation>
</comment>
<dbReference type="CDD" id="cd14066">
    <property type="entry name" value="STKc_IRAK"/>
    <property type="match status" value="1"/>
</dbReference>
<evidence type="ECO:0000256" key="10">
    <source>
        <dbReference type="ARBA" id="ARBA00022989"/>
    </source>
</evidence>
<evidence type="ECO:0000256" key="6">
    <source>
        <dbReference type="ARBA" id="ARBA00022692"/>
    </source>
</evidence>
<dbReference type="InterPro" id="IPR000719">
    <property type="entry name" value="Prot_kinase_dom"/>
</dbReference>
<comment type="caution">
    <text evidence="17">The sequence shown here is derived from an EMBL/GenBank/DDBJ whole genome shotgun (WGS) entry which is preliminary data.</text>
</comment>
<evidence type="ECO:0000256" key="14">
    <source>
        <dbReference type="SAM" id="MobiDB-lite"/>
    </source>
</evidence>
<dbReference type="EMBL" id="BQNB010017575">
    <property type="protein sequence ID" value="GJT64762.1"/>
    <property type="molecule type" value="Genomic_DNA"/>
</dbReference>
<dbReference type="PROSITE" id="PS00108">
    <property type="entry name" value="PROTEIN_KINASE_ST"/>
    <property type="match status" value="1"/>
</dbReference>
<keyword evidence="11 15" id="KW-0472">Membrane</keyword>
<evidence type="ECO:0000256" key="5">
    <source>
        <dbReference type="ARBA" id="ARBA00022679"/>
    </source>
</evidence>